<sequence>MFQPFWIRNQAAGVVDESKHRLTSGMTPVAGHVYDQFVTDTRLFAPPWLDTYSSGRTSR</sequence>
<comment type="caution">
    <text evidence="1">The sequence shown here is derived from an EMBL/GenBank/DDBJ whole genome shotgun (WGS) entry which is preliminary data.</text>
</comment>
<dbReference type="EMBL" id="QQAZ01000006">
    <property type="protein sequence ID" value="RDI49655.1"/>
    <property type="molecule type" value="Genomic_DNA"/>
</dbReference>
<organism evidence="1 2">
    <name type="scientific">Nocardia mexicana</name>
    <dbReference type="NCBI Taxonomy" id="279262"/>
    <lineage>
        <taxon>Bacteria</taxon>
        <taxon>Bacillati</taxon>
        <taxon>Actinomycetota</taxon>
        <taxon>Actinomycetes</taxon>
        <taxon>Mycobacteriales</taxon>
        <taxon>Nocardiaceae</taxon>
        <taxon>Nocardia</taxon>
    </lineage>
</organism>
<name>A0A370H0U2_9NOCA</name>
<accession>A0A370H0U2</accession>
<evidence type="ECO:0000313" key="1">
    <source>
        <dbReference type="EMBL" id="RDI49655.1"/>
    </source>
</evidence>
<dbReference type="Proteomes" id="UP000255355">
    <property type="component" value="Unassembled WGS sequence"/>
</dbReference>
<proteinExistence type="predicted"/>
<keyword evidence="2" id="KW-1185">Reference proteome</keyword>
<gene>
    <name evidence="1" type="ORF">DFR68_10690</name>
</gene>
<protein>
    <submittedName>
        <fullName evidence="1">Uncharacterized protein</fullName>
    </submittedName>
</protein>
<dbReference type="AlphaFoldDB" id="A0A370H0U2"/>
<reference evidence="1 2" key="1">
    <citation type="submission" date="2018-07" db="EMBL/GenBank/DDBJ databases">
        <title>Genomic Encyclopedia of Type Strains, Phase IV (KMG-IV): sequencing the most valuable type-strain genomes for metagenomic binning, comparative biology and taxonomic classification.</title>
        <authorList>
            <person name="Goeker M."/>
        </authorList>
    </citation>
    <scope>NUCLEOTIDE SEQUENCE [LARGE SCALE GENOMIC DNA]</scope>
    <source>
        <strain evidence="1 2">DSM 44952</strain>
    </source>
</reference>
<evidence type="ECO:0000313" key="2">
    <source>
        <dbReference type="Proteomes" id="UP000255355"/>
    </source>
</evidence>